<protein>
    <submittedName>
        <fullName evidence="1">Uncharacterized protein</fullName>
    </submittedName>
</protein>
<dbReference type="EMBL" id="JAPWDV010000003">
    <property type="protein sequence ID" value="KAJ6218332.1"/>
    <property type="molecule type" value="Genomic_DNA"/>
</dbReference>
<evidence type="ECO:0000313" key="1">
    <source>
        <dbReference type="EMBL" id="KAJ6218332.1"/>
    </source>
</evidence>
<sequence>RMMIINLMFRPLTIDDDGDTLGITILPHNGGFCSNRSRKLLHCFGMRQFIPTPIGLVPSPR</sequence>
<proteinExistence type="predicted"/>
<dbReference type="Proteomes" id="UP001142055">
    <property type="component" value="Chromosome 3"/>
</dbReference>
<feature type="non-terminal residue" evidence="1">
    <location>
        <position position="61"/>
    </location>
</feature>
<comment type="caution">
    <text evidence="1">The sequence shown here is derived from an EMBL/GenBank/DDBJ whole genome shotgun (WGS) entry which is preliminary data.</text>
</comment>
<gene>
    <name evidence="1" type="ORF">RDWZM_009489</name>
</gene>
<name>A0A9Q0M3N3_BLOTA</name>
<reference evidence="1" key="1">
    <citation type="submission" date="2022-12" db="EMBL/GenBank/DDBJ databases">
        <title>Genome assemblies of Blomia tropicalis.</title>
        <authorList>
            <person name="Cui Y."/>
        </authorList>
    </citation>
    <scope>NUCLEOTIDE SEQUENCE</scope>
    <source>
        <tissue evidence="1">Adult mites</tissue>
    </source>
</reference>
<organism evidence="1 2">
    <name type="scientific">Blomia tropicalis</name>
    <name type="common">Mite</name>
    <dbReference type="NCBI Taxonomy" id="40697"/>
    <lineage>
        <taxon>Eukaryota</taxon>
        <taxon>Metazoa</taxon>
        <taxon>Ecdysozoa</taxon>
        <taxon>Arthropoda</taxon>
        <taxon>Chelicerata</taxon>
        <taxon>Arachnida</taxon>
        <taxon>Acari</taxon>
        <taxon>Acariformes</taxon>
        <taxon>Sarcoptiformes</taxon>
        <taxon>Astigmata</taxon>
        <taxon>Glycyphagoidea</taxon>
        <taxon>Echimyopodidae</taxon>
        <taxon>Blomia</taxon>
    </lineage>
</organism>
<accession>A0A9Q0M3N3</accession>
<dbReference type="AlphaFoldDB" id="A0A9Q0M3N3"/>
<keyword evidence="2" id="KW-1185">Reference proteome</keyword>
<feature type="non-terminal residue" evidence="1">
    <location>
        <position position="1"/>
    </location>
</feature>
<evidence type="ECO:0000313" key="2">
    <source>
        <dbReference type="Proteomes" id="UP001142055"/>
    </source>
</evidence>